<dbReference type="InterPro" id="IPR013328">
    <property type="entry name" value="6PGD_dom2"/>
</dbReference>
<evidence type="ECO:0000259" key="3">
    <source>
        <dbReference type="Pfam" id="PF08125"/>
    </source>
</evidence>
<feature type="domain" description="Mannitol dehydrogenase N-terminal" evidence="2">
    <location>
        <begin position="31"/>
        <end position="267"/>
    </location>
</feature>
<name>A0A2L0ETA3_SORCE</name>
<dbReference type="AlphaFoldDB" id="A0A2L0ETA3"/>
<dbReference type="Gene3D" id="3.40.50.720">
    <property type="entry name" value="NAD(P)-binding Rossmann-like Domain"/>
    <property type="match status" value="1"/>
</dbReference>
<dbReference type="Pfam" id="PF01232">
    <property type="entry name" value="Mannitol_dh"/>
    <property type="match status" value="1"/>
</dbReference>
<dbReference type="SUPFAM" id="SSF51735">
    <property type="entry name" value="NAD(P)-binding Rossmann-fold domains"/>
    <property type="match status" value="1"/>
</dbReference>
<sequence length="485" mass="51813">MSLRRLSEATLGLVPPHVERPAYDRAAARIGVVHFGPGAFHRAHQAWYFDEMLKAGGAFAVCGVAVRSGDVEEALAPQDGLYTVAEREAEPRMRVIGAVTQVLTAPRAPEAVLARLADPAVRIVTSTVTEKGYCLTSSGDLDLDHPDIRRDLAGGNPPVSFPGWLAAGLAARRAAGLPPFVAVSCDNLSDNGKRLRRAILQLAQAKGDRDLAAWIEAEARFPSTMVDSITPATDDALREKVRRELGLEDAWPIQRERFVQWVVEDELGADALAFADAGVTLTHDVTAFEKAKLRLLNGAHSTLAYVGLWLGRETVAHAMADARLAGFVERMMREDIAASLPATPGLDVPAYIGAVLTRFRNPAIAHKLSQIAWDGSQKLPFRILETAAEALAAGRPVERLAVPIAAWIHFIRARARGGETILDPMADTLLDLGRRMDGDPTADVAPVLALGAVFPSAVASAPVFRAAVEAAYARLATAPAAALDA</sequence>
<dbReference type="InterPro" id="IPR013118">
    <property type="entry name" value="Mannitol_DH_C"/>
</dbReference>
<dbReference type="InterPro" id="IPR000669">
    <property type="entry name" value="Mannitol_DH"/>
</dbReference>
<proteinExistence type="predicted"/>
<keyword evidence="1" id="KW-0560">Oxidoreductase</keyword>
<accession>A0A2L0ETA3</accession>
<feature type="domain" description="Mannitol dehydrogenase C-terminal" evidence="3">
    <location>
        <begin position="284"/>
        <end position="475"/>
    </location>
</feature>
<dbReference type="EMBL" id="CP012673">
    <property type="protein sequence ID" value="AUX42509.1"/>
    <property type="molecule type" value="Genomic_DNA"/>
</dbReference>
<dbReference type="GO" id="GO:0016616">
    <property type="term" value="F:oxidoreductase activity, acting on the CH-OH group of donors, NAD or NADP as acceptor"/>
    <property type="evidence" value="ECO:0007669"/>
    <property type="project" value="TreeGrafter"/>
</dbReference>
<dbReference type="Gene3D" id="1.10.1040.10">
    <property type="entry name" value="N-(1-d-carboxylethyl)-l-norvaline Dehydrogenase, domain 2"/>
    <property type="match status" value="1"/>
</dbReference>
<dbReference type="Proteomes" id="UP000238348">
    <property type="component" value="Chromosome"/>
</dbReference>
<gene>
    <name evidence="4" type="ORF">SOCE26_039420</name>
</gene>
<evidence type="ECO:0000313" key="4">
    <source>
        <dbReference type="EMBL" id="AUX42509.1"/>
    </source>
</evidence>
<organism evidence="4 5">
    <name type="scientific">Sorangium cellulosum</name>
    <name type="common">Polyangium cellulosum</name>
    <dbReference type="NCBI Taxonomy" id="56"/>
    <lineage>
        <taxon>Bacteria</taxon>
        <taxon>Pseudomonadati</taxon>
        <taxon>Myxococcota</taxon>
        <taxon>Polyangia</taxon>
        <taxon>Polyangiales</taxon>
        <taxon>Polyangiaceae</taxon>
        <taxon>Sorangium</taxon>
    </lineage>
</organism>
<evidence type="ECO:0000256" key="1">
    <source>
        <dbReference type="ARBA" id="ARBA00023002"/>
    </source>
</evidence>
<dbReference type="OrthoDB" id="271711at2"/>
<dbReference type="InterPro" id="IPR013131">
    <property type="entry name" value="Mannitol_DH_N"/>
</dbReference>
<dbReference type="PANTHER" id="PTHR43362:SF1">
    <property type="entry name" value="MANNITOL DEHYDROGENASE 2-RELATED"/>
    <property type="match status" value="1"/>
</dbReference>
<evidence type="ECO:0000259" key="2">
    <source>
        <dbReference type="Pfam" id="PF01232"/>
    </source>
</evidence>
<dbReference type="SUPFAM" id="SSF48179">
    <property type="entry name" value="6-phosphogluconate dehydrogenase C-terminal domain-like"/>
    <property type="match status" value="1"/>
</dbReference>
<dbReference type="Pfam" id="PF08125">
    <property type="entry name" value="Mannitol_dh_C"/>
    <property type="match status" value="1"/>
</dbReference>
<dbReference type="PRINTS" id="PR00084">
    <property type="entry name" value="MTLDHDRGNASE"/>
</dbReference>
<dbReference type="InterPro" id="IPR036291">
    <property type="entry name" value="NAD(P)-bd_dom_sf"/>
</dbReference>
<dbReference type="RefSeq" id="WP_104981315.1">
    <property type="nucleotide sequence ID" value="NZ_CP012673.1"/>
</dbReference>
<dbReference type="PANTHER" id="PTHR43362">
    <property type="entry name" value="MANNITOL DEHYDROGENASE DSF1-RELATED"/>
    <property type="match status" value="1"/>
</dbReference>
<evidence type="ECO:0000313" key="5">
    <source>
        <dbReference type="Proteomes" id="UP000238348"/>
    </source>
</evidence>
<dbReference type="InterPro" id="IPR008927">
    <property type="entry name" value="6-PGluconate_DH-like_C_sf"/>
</dbReference>
<protein>
    <submittedName>
        <fullName evidence="4">Mannitol dehydrogenase</fullName>
    </submittedName>
</protein>
<dbReference type="InterPro" id="IPR050988">
    <property type="entry name" value="Mannitol_DH/Oxidoreductase"/>
</dbReference>
<reference evidence="4 5" key="1">
    <citation type="submission" date="2015-09" db="EMBL/GenBank/DDBJ databases">
        <title>Sorangium comparison.</title>
        <authorList>
            <person name="Zaburannyi N."/>
            <person name="Bunk B."/>
            <person name="Overmann J."/>
            <person name="Mueller R."/>
        </authorList>
    </citation>
    <scope>NUCLEOTIDE SEQUENCE [LARGE SCALE GENOMIC DNA]</scope>
    <source>
        <strain evidence="4 5">So ce26</strain>
    </source>
</reference>